<feature type="domain" description="EB" evidence="2">
    <location>
        <begin position="162"/>
        <end position="204"/>
    </location>
</feature>
<dbReference type="Pfam" id="PF01683">
    <property type="entry name" value="EB"/>
    <property type="match status" value="4"/>
</dbReference>
<dbReference type="PANTHER" id="PTHR39069">
    <property type="entry name" value="ECDYSONE-INDUCIBLE GENE E1, ISOFORM A"/>
    <property type="match status" value="1"/>
</dbReference>
<gene>
    <name evidence="4" type="primary">CSON011761</name>
</gene>
<evidence type="ECO:0000313" key="4">
    <source>
        <dbReference type="EMBL" id="SSX24963.1"/>
    </source>
</evidence>
<reference evidence="4" key="2">
    <citation type="submission" date="2018-07" db="EMBL/GenBank/DDBJ databases">
        <authorList>
            <person name="Quirk P.G."/>
            <person name="Krulwich T.A."/>
        </authorList>
    </citation>
    <scope>NUCLEOTIDE SEQUENCE</scope>
</reference>
<dbReference type="OMA" id="TANATMC"/>
<protein>
    <submittedName>
        <fullName evidence="4">CSON011761 protein</fullName>
    </submittedName>
</protein>
<feature type="domain" description="EB" evidence="2">
    <location>
        <begin position="81"/>
        <end position="124"/>
    </location>
</feature>
<feature type="domain" description="EB" evidence="2">
    <location>
        <begin position="346"/>
        <end position="398"/>
    </location>
</feature>
<dbReference type="EMBL" id="UFQS01000524">
    <property type="protein sequence ID" value="SSX04600.1"/>
    <property type="molecule type" value="Genomic_DNA"/>
</dbReference>
<accession>A0A336M7Z5</accession>
<proteinExistence type="predicted"/>
<keyword evidence="1" id="KW-0732">Signal</keyword>
<dbReference type="AlphaFoldDB" id="A0A336M7Z5"/>
<evidence type="ECO:0000313" key="3">
    <source>
        <dbReference type="EMBL" id="SSX04600.1"/>
    </source>
</evidence>
<name>A0A336M7Z5_CULSO</name>
<dbReference type="InterPro" id="IPR006149">
    <property type="entry name" value="EB_dom"/>
</dbReference>
<sequence>MSVYGTSQRIIWFLLGFINFFYLQSTYAQEVIQSNRKTANACVTSATCPTNAFCEHNKLPTEFGQCICQEGYFIVEENKIKKCHKVANNIGEPCFYQEACQLSFGADSECINGTCQCKPNSHFVPKDVIGEYCKVSSNCIGKEIVCRSGKCECPFTSHTNANRTYCHRTIQLGEPCSSNEECIAEHSMCHEFCICRAGYILNSNKTGCLKIASKLYDDCEIDDQCLTTIGCSKCGENNTCICAKGYHDVNYKCFSSIALGYRCDRNENCVTPLSECKKGICYCKEGYQRFRMQCSSSSNKMIISQLCSIFMSALIASKLYDDCEIDDQCLTTIGCSKCGENNTCICAKGYHDVNYKCFSSIALGYRCDRNENCVTPLSECKKGICYCKEGYQRFRMQCSSSSNKMIISQLCSIFMSALNLIKNDILIVFAY</sequence>
<feature type="signal peptide" evidence="1">
    <location>
        <begin position="1"/>
        <end position="28"/>
    </location>
</feature>
<feature type="chain" id="PRO_5036062308" evidence="1">
    <location>
        <begin position="29"/>
        <end position="431"/>
    </location>
</feature>
<reference evidence="3" key="1">
    <citation type="submission" date="2018-04" db="EMBL/GenBank/DDBJ databases">
        <authorList>
            <person name="Go L.Y."/>
            <person name="Mitchell J.A."/>
        </authorList>
    </citation>
    <scope>NUCLEOTIDE SEQUENCE</scope>
    <source>
        <tissue evidence="3">Whole organism</tissue>
    </source>
</reference>
<dbReference type="EMBL" id="UFQT01000524">
    <property type="protein sequence ID" value="SSX24963.1"/>
    <property type="molecule type" value="Genomic_DNA"/>
</dbReference>
<feature type="domain" description="EB" evidence="2">
    <location>
        <begin position="242"/>
        <end position="294"/>
    </location>
</feature>
<evidence type="ECO:0000259" key="2">
    <source>
        <dbReference type="Pfam" id="PF01683"/>
    </source>
</evidence>
<organism evidence="4">
    <name type="scientific">Culicoides sonorensis</name>
    <name type="common">Biting midge</name>
    <dbReference type="NCBI Taxonomy" id="179676"/>
    <lineage>
        <taxon>Eukaryota</taxon>
        <taxon>Metazoa</taxon>
        <taxon>Ecdysozoa</taxon>
        <taxon>Arthropoda</taxon>
        <taxon>Hexapoda</taxon>
        <taxon>Insecta</taxon>
        <taxon>Pterygota</taxon>
        <taxon>Neoptera</taxon>
        <taxon>Endopterygota</taxon>
        <taxon>Diptera</taxon>
        <taxon>Nematocera</taxon>
        <taxon>Chironomoidea</taxon>
        <taxon>Ceratopogonidae</taxon>
        <taxon>Ceratopogoninae</taxon>
        <taxon>Culicoides</taxon>
        <taxon>Monoculicoides</taxon>
    </lineage>
</organism>
<dbReference type="PANTHER" id="PTHR39069:SF9">
    <property type="entry name" value="EB DOMAIN-CONTAINING PROTEIN"/>
    <property type="match status" value="1"/>
</dbReference>
<evidence type="ECO:0000256" key="1">
    <source>
        <dbReference type="SAM" id="SignalP"/>
    </source>
</evidence>
<dbReference type="VEuPathDB" id="VectorBase:CSON011761"/>